<comment type="caution">
    <text evidence="3">The sequence shown here is derived from an EMBL/GenBank/DDBJ whole genome shotgun (WGS) entry which is preliminary data.</text>
</comment>
<gene>
    <name evidence="3" type="ORF">CE91St16_12840</name>
</gene>
<feature type="signal peptide" evidence="1">
    <location>
        <begin position="1"/>
        <end position="21"/>
    </location>
</feature>
<organism evidence="3 4">
    <name type="scientific">Alistipes finegoldii</name>
    <dbReference type="NCBI Taxonomy" id="214856"/>
    <lineage>
        <taxon>Bacteria</taxon>
        <taxon>Pseudomonadati</taxon>
        <taxon>Bacteroidota</taxon>
        <taxon>Bacteroidia</taxon>
        <taxon>Bacteroidales</taxon>
        <taxon>Rikenellaceae</taxon>
        <taxon>Alistipes</taxon>
    </lineage>
</organism>
<dbReference type="InterPro" id="IPR013830">
    <property type="entry name" value="SGNH_hydro"/>
</dbReference>
<name>A0AA37KU91_9BACT</name>
<evidence type="ECO:0000313" key="4">
    <source>
        <dbReference type="Proteomes" id="UP001055105"/>
    </source>
</evidence>
<sequence>MTCMKKIVLLSLALFSVAALRAEGPADWAQYGRYELQNAVLDRPVEVVFMGNSITDGWIRVDPDFFERNGFLDRGISGQTTVQMLARFRSDVIDLKPQVVVILAGINDIARNNGPIKLENVFGNIVSMCDLARYNGIKVVLCSLLPCDRFSWRPEMDPAEEVRRLNTMLERYAAEQKIPYVDYHRALDNGSGGMSEEFSQDGCHPVLSGYLRMEPLVVEGINRALGVQKTWYTTVLPAK</sequence>
<evidence type="ECO:0000256" key="1">
    <source>
        <dbReference type="SAM" id="SignalP"/>
    </source>
</evidence>
<dbReference type="Pfam" id="PF13472">
    <property type="entry name" value="Lipase_GDSL_2"/>
    <property type="match status" value="1"/>
</dbReference>
<evidence type="ECO:0000259" key="2">
    <source>
        <dbReference type="Pfam" id="PF13472"/>
    </source>
</evidence>
<dbReference type="AlphaFoldDB" id="A0AA37KU91"/>
<protein>
    <submittedName>
        <fullName evidence="3">Lipase</fullName>
    </submittedName>
</protein>
<feature type="domain" description="SGNH hydrolase-type esterase" evidence="2">
    <location>
        <begin position="49"/>
        <end position="210"/>
    </location>
</feature>
<dbReference type="Gene3D" id="3.40.50.1110">
    <property type="entry name" value="SGNH hydrolase"/>
    <property type="match status" value="1"/>
</dbReference>
<proteinExistence type="predicted"/>
<dbReference type="SUPFAM" id="SSF52266">
    <property type="entry name" value="SGNH hydrolase"/>
    <property type="match status" value="1"/>
</dbReference>
<reference evidence="3" key="1">
    <citation type="submission" date="2022-01" db="EMBL/GenBank/DDBJ databases">
        <title>Novel bile acid biosynthetic pathways are enriched in the microbiome of centenarians.</title>
        <authorList>
            <person name="Sato Y."/>
            <person name="Atarashi K."/>
            <person name="Plichta R.D."/>
            <person name="Arai Y."/>
            <person name="Sasajima S."/>
            <person name="Kearney M.S."/>
            <person name="Suda W."/>
            <person name="Takeshita K."/>
            <person name="Sasaki T."/>
            <person name="Okamoto S."/>
            <person name="Skelly N.A."/>
            <person name="Okamura Y."/>
            <person name="Vlamakis H."/>
            <person name="Li Y."/>
            <person name="Tanoue T."/>
            <person name="Takei H."/>
            <person name="Nittono H."/>
            <person name="Narushima S."/>
            <person name="Irie J."/>
            <person name="Itoh H."/>
            <person name="Moriya K."/>
            <person name="Sugiura Y."/>
            <person name="Suematsu M."/>
            <person name="Moritoki N."/>
            <person name="Shibata S."/>
            <person name="Littman R.D."/>
            <person name="Fischbach A.M."/>
            <person name="Uwamino Y."/>
            <person name="Inoue T."/>
            <person name="Honda A."/>
            <person name="Hattori M."/>
            <person name="Murai T."/>
            <person name="Xavier J.R."/>
            <person name="Hirose N."/>
            <person name="Honda K."/>
        </authorList>
    </citation>
    <scope>NUCLEOTIDE SEQUENCE</scope>
    <source>
        <strain evidence="3">CE91-St16</strain>
    </source>
</reference>
<accession>A0AA37KU91</accession>
<dbReference type="InterPro" id="IPR051532">
    <property type="entry name" value="Ester_Hydrolysis_Enzymes"/>
</dbReference>
<dbReference type="PANTHER" id="PTHR30383">
    <property type="entry name" value="THIOESTERASE 1/PROTEASE 1/LYSOPHOSPHOLIPASE L1"/>
    <property type="match status" value="1"/>
</dbReference>
<feature type="chain" id="PRO_5041307025" evidence="1">
    <location>
        <begin position="22"/>
        <end position="239"/>
    </location>
</feature>
<keyword evidence="1" id="KW-0732">Signal</keyword>
<evidence type="ECO:0000313" key="3">
    <source>
        <dbReference type="EMBL" id="GKI18376.1"/>
    </source>
</evidence>
<dbReference type="EMBL" id="BQOL01000001">
    <property type="protein sequence ID" value="GKI18376.1"/>
    <property type="molecule type" value="Genomic_DNA"/>
</dbReference>
<dbReference type="InterPro" id="IPR036514">
    <property type="entry name" value="SGNH_hydro_sf"/>
</dbReference>
<dbReference type="GO" id="GO:0004622">
    <property type="term" value="F:phosphatidylcholine lysophospholipase activity"/>
    <property type="evidence" value="ECO:0007669"/>
    <property type="project" value="TreeGrafter"/>
</dbReference>
<dbReference type="Proteomes" id="UP001055105">
    <property type="component" value="Unassembled WGS sequence"/>
</dbReference>
<dbReference type="PANTHER" id="PTHR30383:SF5">
    <property type="entry name" value="SGNH HYDROLASE-TYPE ESTERASE DOMAIN-CONTAINING PROTEIN"/>
    <property type="match status" value="1"/>
</dbReference>
<dbReference type="RefSeq" id="WP_195289916.1">
    <property type="nucleotide sequence ID" value="NZ_AP025581.1"/>
</dbReference>